<dbReference type="RefSeq" id="WP_111959071.1">
    <property type="nucleotide sequence ID" value="NZ_CP036314.1"/>
</dbReference>
<evidence type="ECO:0000313" key="3">
    <source>
        <dbReference type="Proteomes" id="UP000248798"/>
    </source>
</evidence>
<gene>
    <name evidence="2" type="ORF">DO021_17650</name>
    <name evidence="1" type="ORF">EYB58_22915</name>
</gene>
<dbReference type="OrthoDB" id="5422244at2"/>
<reference evidence="2 3" key="1">
    <citation type="submission" date="2018-06" db="EMBL/GenBank/DDBJ databases">
        <title>Complete Genome Sequence of Desulfobacter hydrogenophilus (DSM3380).</title>
        <authorList>
            <person name="Marietou A."/>
            <person name="Schreiber L."/>
            <person name="Marshall I."/>
            <person name="Jorgensen B."/>
        </authorList>
    </citation>
    <scope>NUCLEOTIDE SEQUENCE [LARGE SCALE GENOMIC DNA]</scope>
    <source>
        <strain evidence="2 3">DSM 3380</strain>
    </source>
</reference>
<dbReference type="AlphaFoldDB" id="A0A328F8M0"/>
<dbReference type="Proteomes" id="UP000293902">
    <property type="component" value="Plasmid unnamed1"/>
</dbReference>
<geneLocation type="plasmid" evidence="1 4">
    <name>unnamed1</name>
</geneLocation>
<name>A0A328F8M0_9BACT</name>
<keyword evidence="1" id="KW-0614">Plasmid</keyword>
<dbReference type="EMBL" id="CP036314">
    <property type="protein sequence ID" value="QBH15726.1"/>
    <property type="molecule type" value="Genomic_DNA"/>
</dbReference>
<evidence type="ECO:0000313" key="2">
    <source>
        <dbReference type="EMBL" id="RAM00699.1"/>
    </source>
</evidence>
<protein>
    <submittedName>
        <fullName evidence="2">Uncharacterized protein</fullName>
    </submittedName>
</protein>
<dbReference type="Proteomes" id="UP000248798">
    <property type="component" value="Unassembled WGS sequence"/>
</dbReference>
<reference evidence="1 4" key="2">
    <citation type="submission" date="2019-02" db="EMBL/GenBank/DDBJ databases">
        <title>Complete genome sequence of Desulfobacter hydrogenophilus AcRS1.</title>
        <authorList>
            <person name="Marietou A."/>
            <person name="Lund M.B."/>
            <person name="Marshall I.P.G."/>
            <person name="Schreiber L."/>
            <person name="Jorgensen B."/>
        </authorList>
    </citation>
    <scope>NUCLEOTIDE SEQUENCE [LARGE SCALE GENOMIC DNA]</scope>
    <source>
        <strain evidence="1 4">AcRS1</strain>
        <plasmid evidence="1 4">unnamed1</plasmid>
    </source>
</reference>
<dbReference type="GeneID" id="39462793"/>
<evidence type="ECO:0000313" key="1">
    <source>
        <dbReference type="EMBL" id="QBH15726.1"/>
    </source>
</evidence>
<organism evidence="2 3">
    <name type="scientific">Desulfobacter hydrogenophilus</name>
    <dbReference type="NCBI Taxonomy" id="2291"/>
    <lineage>
        <taxon>Bacteria</taxon>
        <taxon>Pseudomonadati</taxon>
        <taxon>Thermodesulfobacteriota</taxon>
        <taxon>Desulfobacteria</taxon>
        <taxon>Desulfobacterales</taxon>
        <taxon>Desulfobacteraceae</taxon>
        <taxon>Desulfobacter</taxon>
    </lineage>
</organism>
<sequence length="62" mass="7288">MKKTQLRLNKESWEKGYQDGLNMNQEIPKGIEILSWHFGYIEGQTAAKEKRLHQGKDQEIKS</sequence>
<dbReference type="EMBL" id="QLNI01000040">
    <property type="protein sequence ID" value="RAM00699.1"/>
    <property type="molecule type" value="Genomic_DNA"/>
</dbReference>
<evidence type="ECO:0000313" key="4">
    <source>
        <dbReference type="Proteomes" id="UP000293902"/>
    </source>
</evidence>
<proteinExistence type="predicted"/>
<accession>A0A328F8M0</accession>
<keyword evidence="4" id="KW-1185">Reference proteome</keyword>